<feature type="chain" id="PRO_5004102353" evidence="1">
    <location>
        <begin position="24"/>
        <end position="478"/>
    </location>
</feature>
<dbReference type="AlphaFoldDB" id="M9RMD6"/>
<name>M9RMD6_9RHOB</name>
<sequence>MRRFVSLLAFIGCLCLAPIGAIAQDYRDLLQSFRAETLTYDDKRFLQTALAFNGHYDGLLDGDWGPRSQRAMESYAQAEFGSAAEEWHLAFLAFSFIDLFERDGWGMFRMNSFGLSLLYPYTAVVTDPSTEYFVNWRHRFSSLSYSTGINDRQTVQNVHDYTESVHSSSTELYILRRPSLAVTSATRNDGSVLYTRSNFINGLWHTAMLSADRQDVPILNAVAASITVGSSRNISITRDGPLETIVMQTLAIINEQDSASNAPQQSAQVSAPEVARISTGTGFIVSSQGFALTNAHVVQGCVQVTYDGLPASVVSQSEEYDLALLQIPDWSGDVVATFSPAPARLNSDVTVVGFPLSGLLSGLNVTRGAVSSSLGFGGDMSGMQITAPVQPGNSGGPLLAADGEVVGVVVSKLDAQYVADLTGDIPQNVNFAIRGELAKLFLFQNGVEPVLGTSDAPVAPVDIAQIASAYTGFIECRQ</sequence>
<keyword evidence="1" id="KW-0732">Signal</keyword>
<feature type="signal peptide" evidence="1">
    <location>
        <begin position="1"/>
        <end position="23"/>
    </location>
</feature>
<dbReference type="InterPro" id="IPR001940">
    <property type="entry name" value="Peptidase_S1C"/>
</dbReference>
<dbReference type="GO" id="GO:0006508">
    <property type="term" value="P:proteolysis"/>
    <property type="evidence" value="ECO:0007669"/>
    <property type="project" value="InterPro"/>
</dbReference>
<dbReference type="Pfam" id="PF13365">
    <property type="entry name" value="Trypsin_2"/>
    <property type="match status" value="1"/>
</dbReference>
<organism evidence="2 3">
    <name type="scientific">Octadecabacter arcticus 238</name>
    <dbReference type="NCBI Taxonomy" id="391616"/>
    <lineage>
        <taxon>Bacteria</taxon>
        <taxon>Pseudomonadati</taxon>
        <taxon>Pseudomonadota</taxon>
        <taxon>Alphaproteobacteria</taxon>
        <taxon>Rhodobacterales</taxon>
        <taxon>Roseobacteraceae</taxon>
        <taxon>Octadecabacter</taxon>
    </lineage>
</organism>
<dbReference type="HOGENOM" id="CLU_541711_0_0_5"/>
<keyword evidence="2" id="KW-0378">Hydrolase</keyword>
<proteinExistence type="predicted"/>
<dbReference type="EMBL" id="CP003742">
    <property type="protein sequence ID" value="AGI71581.1"/>
    <property type="molecule type" value="Genomic_DNA"/>
</dbReference>
<evidence type="ECO:0000256" key="1">
    <source>
        <dbReference type="SAM" id="SignalP"/>
    </source>
</evidence>
<dbReference type="Gene3D" id="2.40.10.10">
    <property type="entry name" value="Trypsin-like serine proteases"/>
    <property type="match status" value="2"/>
</dbReference>
<dbReference type="STRING" id="391616.OA238_c14310"/>
<dbReference type="EC" id="3.4.21.-" evidence="2"/>
<dbReference type="GO" id="GO:0004252">
    <property type="term" value="F:serine-type endopeptidase activity"/>
    <property type="evidence" value="ECO:0007669"/>
    <property type="project" value="InterPro"/>
</dbReference>
<dbReference type="KEGG" id="oar:OA238_c14310"/>
<dbReference type="SUPFAM" id="SSF50494">
    <property type="entry name" value="Trypsin-like serine proteases"/>
    <property type="match status" value="1"/>
</dbReference>
<protein>
    <submittedName>
        <fullName evidence="2">Putative S1C family peptidase</fullName>
        <ecNumber evidence="2">3.4.21.-</ecNumber>
    </submittedName>
</protein>
<dbReference type="PRINTS" id="PR00834">
    <property type="entry name" value="PROTEASES2C"/>
</dbReference>
<dbReference type="PANTHER" id="PTHR43019">
    <property type="entry name" value="SERINE ENDOPROTEASE DEGS"/>
    <property type="match status" value="1"/>
</dbReference>
<dbReference type="Proteomes" id="UP000004688">
    <property type="component" value="Chromosome"/>
</dbReference>
<dbReference type="InterPro" id="IPR009003">
    <property type="entry name" value="Peptidase_S1_PA"/>
</dbReference>
<evidence type="ECO:0000313" key="3">
    <source>
        <dbReference type="Proteomes" id="UP000004688"/>
    </source>
</evidence>
<accession>M9RMD6</accession>
<dbReference type="eggNOG" id="COG0265">
    <property type="taxonomic scope" value="Bacteria"/>
</dbReference>
<dbReference type="PANTHER" id="PTHR43019:SF23">
    <property type="entry name" value="PROTEASE DO-LIKE 5, CHLOROPLASTIC"/>
    <property type="match status" value="1"/>
</dbReference>
<reference evidence="2 3" key="1">
    <citation type="journal article" date="2013" name="PLoS ONE">
        <title>Poles Apart: Arctic and Antarctic Octadecabacter strains Share High Genome Plasticity and a New Type of Xanthorhodopsin.</title>
        <authorList>
            <person name="Vollmers J."/>
            <person name="Voget S."/>
            <person name="Dietrich S."/>
            <person name="Gollnow K."/>
            <person name="Smits M."/>
            <person name="Meyer K."/>
            <person name="Brinkhoff T."/>
            <person name="Simon M."/>
            <person name="Daniel R."/>
        </authorList>
    </citation>
    <scope>NUCLEOTIDE SEQUENCE [LARGE SCALE GENOMIC DNA]</scope>
    <source>
        <strain evidence="2 3">238</strain>
    </source>
</reference>
<evidence type="ECO:0000313" key="2">
    <source>
        <dbReference type="EMBL" id="AGI71581.1"/>
    </source>
</evidence>
<gene>
    <name evidence="2" type="ORF">OA238_c14310</name>
</gene>
<keyword evidence="3" id="KW-1185">Reference proteome</keyword>
<dbReference type="InterPro" id="IPR043504">
    <property type="entry name" value="Peptidase_S1_PA_chymotrypsin"/>
</dbReference>